<evidence type="ECO:0000313" key="2">
    <source>
        <dbReference type="EMBL" id="MRX48402.1"/>
    </source>
</evidence>
<feature type="coiled-coil region" evidence="1">
    <location>
        <begin position="29"/>
        <end position="56"/>
    </location>
</feature>
<dbReference type="EMBL" id="WKJI01000004">
    <property type="protein sequence ID" value="MRX48402.1"/>
    <property type="molecule type" value="Genomic_DNA"/>
</dbReference>
<keyword evidence="1" id="KW-0175">Coiled coil</keyword>
<gene>
    <name evidence="2" type="ORF">GJJ64_14480</name>
</gene>
<organism evidence="2 3">
    <name type="scientific">Pedobacter puniceum</name>
    <dbReference type="NCBI Taxonomy" id="2666136"/>
    <lineage>
        <taxon>Bacteria</taxon>
        <taxon>Pseudomonadati</taxon>
        <taxon>Bacteroidota</taxon>
        <taxon>Sphingobacteriia</taxon>
        <taxon>Sphingobacteriales</taxon>
        <taxon>Sphingobacteriaceae</taxon>
        <taxon>Pedobacter</taxon>
    </lineage>
</organism>
<sequence>MDKLKKFALMEKISHELEDLKNSQVAVLNKMAKIEIDNMELNNKKLEDKLPDMHQSAADMVDSIQEILSDFESIKSSYESKNNIDTLKEQELVNSVK</sequence>
<reference evidence="2 3" key="1">
    <citation type="submission" date="2019-11" db="EMBL/GenBank/DDBJ databases">
        <authorList>
            <person name="Cheng Q."/>
            <person name="Yang Z."/>
        </authorList>
    </citation>
    <scope>NUCLEOTIDE SEQUENCE [LARGE SCALE GENOMIC DNA]</scope>
    <source>
        <strain evidence="2 3">HX-22-1</strain>
    </source>
</reference>
<protein>
    <submittedName>
        <fullName evidence="2">Uncharacterized protein</fullName>
    </submittedName>
</protein>
<accession>A0A7K0FRM8</accession>
<keyword evidence="3" id="KW-1185">Reference proteome</keyword>
<name>A0A7K0FRM8_9SPHI</name>
<comment type="caution">
    <text evidence="2">The sequence shown here is derived from an EMBL/GenBank/DDBJ whole genome shotgun (WGS) entry which is preliminary data.</text>
</comment>
<dbReference type="Proteomes" id="UP000462931">
    <property type="component" value="Unassembled WGS sequence"/>
</dbReference>
<proteinExistence type="predicted"/>
<evidence type="ECO:0000313" key="3">
    <source>
        <dbReference type="Proteomes" id="UP000462931"/>
    </source>
</evidence>
<dbReference type="RefSeq" id="WP_154288484.1">
    <property type="nucleotide sequence ID" value="NZ_WKJI01000004.1"/>
</dbReference>
<dbReference type="AlphaFoldDB" id="A0A7K0FRM8"/>
<evidence type="ECO:0000256" key="1">
    <source>
        <dbReference type="SAM" id="Coils"/>
    </source>
</evidence>